<dbReference type="PANTHER" id="PTHR30363">
    <property type="entry name" value="HTH-TYPE TRANSCRIPTIONAL REGULATOR SRLR-RELATED"/>
    <property type="match status" value="1"/>
</dbReference>
<dbReference type="SUPFAM" id="SSF100950">
    <property type="entry name" value="NagB/RpiA/CoA transferase-like"/>
    <property type="match status" value="1"/>
</dbReference>
<dbReference type="PRINTS" id="PR00037">
    <property type="entry name" value="HTHLACR"/>
</dbReference>
<dbReference type="PANTHER" id="PTHR30363:SF4">
    <property type="entry name" value="GLYCEROL-3-PHOSPHATE REGULON REPRESSOR"/>
    <property type="match status" value="1"/>
</dbReference>
<name>A0ABV5JDP2_9RHOB</name>
<dbReference type="PROSITE" id="PS51000">
    <property type="entry name" value="HTH_DEOR_2"/>
    <property type="match status" value="1"/>
</dbReference>
<dbReference type="SMART" id="SM00420">
    <property type="entry name" value="HTH_DEOR"/>
    <property type="match status" value="1"/>
</dbReference>
<dbReference type="InterPro" id="IPR036388">
    <property type="entry name" value="WH-like_DNA-bd_sf"/>
</dbReference>
<dbReference type="Pfam" id="PF08220">
    <property type="entry name" value="HTH_DeoR"/>
    <property type="match status" value="1"/>
</dbReference>
<evidence type="ECO:0000313" key="6">
    <source>
        <dbReference type="Proteomes" id="UP001589683"/>
    </source>
</evidence>
<keyword evidence="2" id="KW-0805">Transcription regulation</keyword>
<gene>
    <name evidence="5" type="ORF">ACFFUT_02330</name>
</gene>
<keyword evidence="1" id="KW-0678">Repressor</keyword>
<dbReference type="Pfam" id="PF00455">
    <property type="entry name" value="DeoRC"/>
    <property type="match status" value="1"/>
</dbReference>
<dbReference type="EMBL" id="JBHMEA010000007">
    <property type="protein sequence ID" value="MFB9230622.1"/>
    <property type="molecule type" value="Genomic_DNA"/>
</dbReference>
<dbReference type="Gene3D" id="3.40.50.1360">
    <property type="match status" value="1"/>
</dbReference>
<evidence type="ECO:0000313" key="5">
    <source>
        <dbReference type="EMBL" id="MFB9230622.1"/>
    </source>
</evidence>
<dbReference type="InterPro" id="IPR011991">
    <property type="entry name" value="ArsR-like_HTH"/>
</dbReference>
<reference evidence="5 6" key="1">
    <citation type="submission" date="2024-09" db="EMBL/GenBank/DDBJ databases">
        <authorList>
            <person name="Sun Q."/>
            <person name="Mori K."/>
        </authorList>
    </citation>
    <scope>NUCLEOTIDE SEQUENCE [LARGE SCALE GENOMIC DNA]</scope>
    <source>
        <strain evidence="5 6">CECT 8726</strain>
    </source>
</reference>
<evidence type="ECO:0000256" key="1">
    <source>
        <dbReference type="ARBA" id="ARBA00022491"/>
    </source>
</evidence>
<comment type="caution">
    <text evidence="5">The sequence shown here is derived from an EMBL/GenBank/DDBJ whole genome shotgun (WGS) entry which is preliminary data.</text>
</comment>
<dbReference type="InterPro" id="IPR037171">
    <property type="entry name" value="NagB/RpiA_transferase-like"/>
</dbReference>
<protein>
    <submittedName>
        <fullName evidence="5">DeoR/GlpR family DNA-binding transcription regulator</fullName>
    </submittedName>
</protein>
<evidence type="ECO:0000256" key="3">
    <source>
        <dbReference type="ARBA" id="ARBA00023163"/>
    </source>
</evidence>
<sequence length="254" mass="27599">MSKYQQQIENEIALRGTMTVAELSELLGVSDQTIRRIVKPLEESGKVQKVHGAIKSVENPMTAPFQIRMLHNRRAKAELASKLVELIEDGQSLAIDTGSTAGFVAQALKAKRNLTIVTNSAYVASTLSMKPGNRVFMAGTQLRDHDGASFDRTAFATIERMQVDICILTVGQVHPERGFLVNEQCEADIAKAMSAIADKTIFAIDHSKFLPATAAGMVKISGLASKPKIVTDLPLPKSHCRFLKEAEVIVAKLG</sequence>
<dbReference type="SMART" id="SM01134">
    <property type="entry name" value="DeoRC"/>
    <property type="match status" value="1"/>
</dbReference>
<dbReference type="Proteomes" id="UP001589683">
    <property type="component" value="Unassembled WGS sequence"/>
</dbReference>
<dbReference type="InterPro" id="IPR036390">
    <property type="entry name" value="WH_DNA-bd_sf"/>
</dbReference>
<feature type="domain" description="HTH deoR-type" evidence="4">
    <location>
        <begin position="1"/>
        <end position="56"/>
    </location>
</feature>
<accession>A0ABV5JDP2</accession>
<proteinExistence type="predicted"/>
<keyword evidence="3" id="KW-0804">Transcription</keyword>
<dbReference type="InterPro" id="IPR014036">
    <property type="entry name" value="DeoR-like_C"/>
</dbReference>
<dbReference type="GO" id="GO:0003677">
    <property type="term" value="F:DNA binding"/>
    <property type="evidence" value="ECO:0007669"/>
    <property type="project" value="UniProtKB-KW"/>
</dbReference>
<evidence type="ECO:0000256" key="2">
    <source>
        <dbReference type="ARBA" id="ARBA00023015"/>
    </source>
</evidence>
<evidence type="ECO:0000259" key="4">
    <source>
        <dbReference type="PROSITE" id="PS51000"/>
    </source>
</evidence>
<dbReference type="InterPro" id="IPR050313">
    <property type="entry name" value="Carb_Metab_HTH_regulators"/>
</dbReference>
<dbReference type="CDD" id="cd00090">
    <property type="entry name" value="HTH_ARSR"/>
    <property type="match status" value="1"/>
</dbReference>
<keyword evidence="5" id="KW-0238">DNA-binding</keyword>
<dbReference type="RefSeq" id="WP_213887488.1">
    <property type="nucleotide sequence ID" value="NZ_JAGFNU010000001.1"/>
</dbReference>
<keyword evidence="6" id="KW-1185">Reference proteome</keyword>
<organism evidence="5 6">
    <name type="scientific">Pseudohalocynthiibacter aestuariivivens</name>
    <dbReference type="NCBI Taxonomy" id="1591409"/>
    <lineage>
        <taxon>Bacteria</taxon>
        <taxon>Pseudomonadati</taxon>
        <taxon>Pseudomonadota</taxon>
        <taxon>Alphaproteobacteria</taxon>
        <taxon>Rhodobacterales</taxon>
        <taxon>Paracoccaceae</taxon>
        <taxon>Pseudohalocynthiibacter</taxon>
    </lineage>
</organism>
<dbReference type="InterPro" id="IPR001034">
    <property type="entry name" value="DeoR_HTH"/>
</dbReference>
<dbReference type="SUPFAM" id="SSF46785">
    <property type="entry name" value="Winged helix' DNA-binding domain"/>
    <property type="match status" value="1"/>
</dbReference>
<dbReference type="Gene3D" id="1.10.10.10">
    <property type="entry name" value="Winged helix-like DNA-binding domain superfamily/Winged helix DNA-binding domain"/>
    <property type="match status" value="1"/>
</dbReference>